<evidence type="ECO:0000313" key="5">
    <source>
        <dbReference type="EMBL" id="KAG7371484.1"/>
    </source>
</evidence>
<gene>
    <name evidence="5" type="ORF">IV203_020054</name>
</gene>
<evidence type="ECO:0000256" key="3">
    <source>
        <dbReference type="ARBA" id="ARBA00025768"/>
    </source>
</evidence>
<dbReference type="PANTHER" id="PTHR12435">
    <property type="match status" value="1"/>
</dbReference>
<organism evidence="5 6">
    <name type="scientific">Nitzschia inconspicua</name>
    <dbReference type="NCBI Taxonomy" id="303405"/>
    <lineage>
        <taxon>Eukaryota</taxon>
        <taxon>Sar</taxon>
        <taxon>Stramenopiles</taxon>
        <taxon>Ochrophyta</taxon>
        <taxon>Bacillariophyta</taxon>
        <taxon>Bacillariophyceae</taxon>
        <taxon>Bacillariophycidae</taxon>
        <taxon>Bacillariales</taxon>
        <taxon>Bacillariaceae</taxon>
        <taxon>Nitzschia</taxon>
    </lineage>
</organism>
<evidence type="ECO:0000256" key="2">
    <source>
        <dbReference type="ARBA" id="ARBA00022840"/>
    </source>
</evidence>
<comment type="similarity">
    <text evidence="3">Belongs to the KTI12 family.</text>
</comment>
<feature type="compositionally biased region" description="Basic residues" evidence="4">
    <location>
        <begin position="297"/>
        <end position="306"/>
    </location>
</feature>
<dbReference type="Proteomes" id="UP000693970">
    <property type="component" value="Unassembled WGS sequence"/>
</dbReference>
<name>A0A9K3M0H0_9STRA</name>
<keyword evidence="1" id="KW-0547">Nucleotide-binding</keyword>
<dbReference type="EMBL" id="JAGRRH010000004">
    <property type="protein sequence ID" value="KAG7371484.1"/>
    <property type="molecule type" value="Genomic_DNA"/>
</dbReference>
<proteinExistence type="inferred from homology"/>
<feature type="region of interest" description="Disordered" evidence="4">
    <location>
        <begin position="284"/>
        <end position="319"/>
    </location>
</feature>
<keyword evidence="2" id="KW-0067">ATP-binding</keyword>
<dbReference type="AlphaFoldDB" id="A0A9K3M0H0"/>
<accession>A0A9K3M0H0</accession>
<dbReference type="OrthoDB" id="9972657at2759"/>
<evidence type="ECO:0000256" key="1">
    <source>
        <dbReference type="ARBA" id="ARBA00022741"/>
    </source>
</evidence>
<reference evidence="5" key="1">
    <citation type="journal article" date="2021" name="Sci. Rep.">
        <title>Diploid genomic architecture of Nitzschia inconspicua, an elite biomass production diatom.</title>
        <authorList>
            <person name="Oliver A."/>
            <person name="Podell S."/>
            <person name="Pinowska A."/>
            <person name="Traller J.C."/>
            <person name="Smith S.R."/>
            <person name="McClure R."/>
            <person name="Beliaev A."/>
            <person name="Bohutskyi P."/>
            <person name="Hill E.A."/>
            <person name="Rabines A."/>
            <person name="Zheng H."/>
            <person name="Allen L.Z."/>
            <person name="Kuo A."/>
            <person name="Grigoriev I.V."/>
            <person name="Allen A.E."/>
            <person name="Hazlebeck D."/>
            <person name="Allen E.E."/>
        </authorList>
    </citation>
    <scope>NUCLEOTIDE SEQUENCE</scope>
    <source>
        <strain evidence="5">Hildebrandi</strain>
    </source>
</reference>
<comment type="caution">
    <text evidence="5">The sequence shown here is derived from an EMBL/GenBank/DDBJ whole genome shotgun (WGS) entry which is preliminary data.</text>
</comment>
<protein>
    <submittedName>
        <fullName evidence="5">Chromatin associated protein KTI12</fullName>
    </submittedName>
</protein>
<keyword evidence="6" id="KW-1185">Reference proteome</keyword>
<sequence length="433" mass="47591">MPCIIVTGHPSSGKTTVANLLKQRALQHEAIDEVILINEESEFGGGGYHNNNNNNIINNNNDKNNPICTATRTKLLENSAAEKVTRGALKSAFDRAVGSKVTADSATNTKNKNGDDDDNDDDATTKRQRRLIILDSLNYIKGYRYELWCISKAANEVHGILWVLNQPDVVRRWNETTGAYPPKLLDELIQRYEPPDERNRWDRPLFTVDVSACSIQKAASDDASDDDDAISSRNKDPNMPNTSSTNQVIMKSQLLQQSVYNMHNLGDALQGTCAPSAFAAAAASKTNNASEKPVKSAFKRVPKKKTSLQQPGTAVKSTISSELEETKYAYTPDDFLNSNVNNNRMDTSSNRLSTNKSKSQRPPADIDMTNTKDDSAGVVSPSSSATPKTLEEQLDHILDVLLLQTKALKEGISTQQHVPGQAIGWKVHPPTQQ</sequence>
<feature type="compositionally biased region" description="Polar residues" evidence="4">
    <location>
        <begin position="336"/>
        <end position="357"/>
    </location>
</feature>
<feature type="region of interest" description="Disordered" evidence="4">
    <location>
        <begin position="333"/>
        <end position="388"/>
    </location>
</feature>
<feature type="region of interest" description="Disordered" evidence="4">
    <location>
        <begin position="217"/>
        <end position="245"/>
    </location>
</feature>
<feature type="compositionally biased region" description="Polar residues" evidence="4">
    <location>
        <begin position="307"/>
        <end position="319"/>
    </location>
</feature>
<dbReference type="Pfam" id="PF08433">
    <property type="entry name" value="KTI12"/>
    <property type="match status" value="2"/>
</dbReference>
<dbReference type="GO" id="GO:0005524">
    <property type="term" value="F:ATP binding"/>
    <property type="evidence" value="ECO:0007669"/>
    <property type="project" value="UniProtKB-KW"/>
</dbReference>
<feature type="region of interest" description="Disordered" evidence="4">
    <location>
        <begin position="100"/>
        <end position="123"/>
    </location>
</feature>
<evidence type="ECO:0000313" key="6">
    <source>
        <dbReference type="Proteomes" id="UP000693970"/>
    </source>
</evidence>
<reference evidence="5" key="2">
    <citation type="submission" date="2021-04" db="EMBL/GenBank/DDBJ databases">
        <authorList>
            <person name="Podell S."/>
        </authorList>
    </citation>
    <scope>NUCLEOTIDE SEQUENCE</scope>
    <source>
        <strain evidence="5">Hildebrandi</strain>
    </source>
</reference>
<evidence type="ECO:0000256" key="4">
    <source>
        <dbReference type="SAM" id="MobiDB-lite"/>
    </source>
</evidence>
<dbReference type="InterPro" id="IPR013641">
    <property type="entry name" value="KTI12/PSTK"/>
</dbReference>